<dbReference type="InterPro" id="IPR036163">
    <property type="entry name" value="HMA_dom_sf"/>
</dbReference>
<keyword evidence="9 24" id="KW-0479">Metal-binding</keyword>
<dbReference type="InterPro" id="IPR023214">
    <property type="entry name" value="HAD_sf"/>
</dbReference>
<dbReference type="OrthoDB" id="9813266at2"/>
<dbReference type="InterPro" id="IPR023298">
    <property type="entry name" value="ATPase_P-typ_TM_dom_sf"/>
</dbReference>
<evidence type="ECO:0000256" key="2">
    <source>
        <dbReference type="ARBA" id="ARBA00006024"/>
    </source>
</evidence>
<dbReference type="InterPro" id="IPR036412">
    <property type="entry name" value="HAD-like_sf"/>
</dbReference>
<dbReference type="CDD" id="cd00371">
    <property type="entry name" value="HMA"/>
    <property type="match status" value="2"/>
</dbReference>
<dbReference type="InterPro" id="IPR006121">
    <property type="entry name" value="HMA_dom"/>
</dbReference>
<evidence type="ECO:0000256" key="7">
    <source>
        <dbReference type="ARBA" id="ARBA00022553"/>
    </source>
</evidence>
<dbReference type="Gene3D" id="3.30.70.100">
    <property type="match status" value="2"/>
</dbReference>
<comment type="similarity">
    <text evidence="2 24">Belongs to the cation transport ATPase (P-type) (TC 3.A.3) family. Type IB subfamily.</text>
</comment>
<dbReference type="InterPro" id="IPR027256">
    <property type="entry name" value="P-typ_ATPase_IB"/>
</dbReference>
<evidence type="ECO:0000256" key="19">
    <source>
        <dbReference type="ARBA" id="ARBA00023136"/>
    </source>
</evidence>
<keyword evidence="12" id="KW-0187">Copper transport</keyword>
<dbReference type="Gene3D" id="2.70.150.10">
    <property type="entry name" value="Calcium-transporting ATPase, cytoplasmic transduction domain A"/>
    <property type="match status" value="1"/>
</dbReference>
<dbReference type="EC" id="7.2.2.8" evidence="3"/>
<dbReference type="PROSITE" id="PS01047">
    <property type="entry name" value="HMA_1"/>
    <property type="match status" value="2"/>
</dbReference>
<feature type="transmembrane region" description="Helical" evidence="24">
    <location>
        <begin position="431"/>
        <end position="452"/>
    </location>
</feature>
<dbReference type="Pfam" id="PF00403">
    <property type="entry name" value="HMA"/>
    <property type="match status" value="2"/>
</dbReference>
<dbReference type="InterPro" id="IPR008250">
    <property type="entry name" value="ATPase_P-typ_transduc_dom_A_sf"/>
</dbReference>
<dbReference type="InterPro" id="IPR017969">
    <property type="entry name" value="Heavy-metal-associated_CS"/>
</dbReference>
<dbReference type="Pfam" id="PF00702">
    <property type="entry name" value="Hydrolase"/>
    <property type="match status" value="1"/>
</dbReference>
<keyword evidence="14" id="KW-0460">Magnesium</keyword>
<dbReference type="PRINTS" id="PR00943">
    <property type="entry name" value="CUATPASE"/>
</dbReference>
<dbReference type="NCBIfam" id="TIGR01511">
    <property type="entry name" value="ATPase-IB1_Cu"/>
    <property type="match status" value="1"/>
</dbReference>
<dbReference type="NCBIfam" id="TIGR01494">
    <property type="entry name" value="ATPase_P-type"/>
    <property type="match status" value="1"/>
</dbReference>
<evidence type="ECO:0000256" key="8">
    <source>
        <dbReference type="ARBA" id="ARBA00022692"/>
    </source>
</evidence>
<keyword evidence="18" id="KW-0406">Ion transport</keyword>
<evidence type="ECO:0000256" key="18">
    <source>
        <dbReference type="ARBA" id="ARBA00023065"/>
    </source>
</evidence>
<comment type="function">
    <text evidence="23">Involved in copper export.</text>
</comment>
<evidence type="ECO:0000256" key="17">
    <source>
        <dbReference type="ARBA" id="ARBA00023008"/>
    </source>
</evidence>
<dbReference type="SUPFAM" id="SSF81653">
    <property type="entry name" value="Calcium ATPase, transduction domain A"/>
    <property type="match status" value="1"/>
</dbReference>
<keyword evidence="5" id="KW-0813">Transport</keyword>
<organism evidence="26 27">
    <name type="scientific">Alkalicoccus daliensis</name>
    <dbReference type="NCBI Taxonomy" id="745820"/>
    <lineage>
        <taxon>Bacteria</taxon>
        <taxon>Bacillati</taxon>
        <taxon>Bacillota</taxon>
        <taxon>Bacilli</taxon>
        <taxon>Bacillales</taxon>
        <taxon>Bacillaceae</taxon>
        <taxon>Alkalicoccus</taxon>
    </lineage>
</organism>
<name>A0A1H0ADL0_9BACI</name>
<dbReference type="PROSITE" id="PS50846">
    <property type="entry name" value="HMA_2"/>
    <property type="match status" value="2"/>
</dbReference>
<feature type="transmembrane region" description="Helical" evidence="24">
    <location>
        <begin position="250"/>
        <end position="268"/>
    </location>
</feature>
<evidence type="ECO:0000313" key="26">
    <source>
        <dbReference type="EMBL" id="SDN31073.1"/>
    </source>
</evidence>
<proteinExistence type="inferred from homology"/>
<keyword evidence="13 24" id="KW-0067">ATP-binding</keyword>
<dbReference type="SUPFAM" id="SSF55008">
    <property type="entry name" value="HMA, heavy metal-associated domain"/>
    <property type="match status" value="2"/>
</dbReference>
<evidence type="ECO:0000256" key="23">
    <source>
        <dbReference type="ARBA" id="ARBA00055366"/>
    </source>
</evidence>
<keyword evidence="11 24" id="KW-0547">Nucleotide-binding</keyword>
<evidence type="ECO:0000256" key="24">
    <source>
        <dbReference type="RuleBase" id="RU362081"/>
    </source>
</evidence>
<evidence type="ECO:0000256" key="6">
    <source>
        <dbReference type="ARBA" id="ARBA00022475"/>
    </source>
</evidence>
<feature type="transmembrane region" description="Helical" evidence="24">
    <location>
        <begin position="744"/>
        <end position="761"/>
    </location>
</feature>
<dbReference type="InterPro" id="IPR018303">
    <property type="entry name" value="ATPase_P-typ_P_site"/>
</dbReference>
<protein>
    <recommendedName>
        <fullName evidence="4">Copper-exporting P-type ATPase</fullName>
        <ecNumber evidence="3">7.2.2.8</ecNumber>
    </recommendedName>
    <alternativeName>
        <fullName evidence="20">Copper-exporting P-type ATPase A</fullName>
    </alternativeName>
    <alternativeName>
        <fullName evidence="21">Cu(+)-exporting ATPase</fullName>
    </alternativeName>
</protein>
<evidence type="ECO:0000256" key="1">
    <source>
        <dbReference type="ARBA" id="ARBA00004651"/>
    </source>
</evidence>
<evidence type="ECO:0000256" key="4">
    <source>
        <dbReference type="ARBA" id="ARBA00015102"/>
    </source>
</evidence>
<feature type="domain" description="HMA" evidence="25">
    <location>
        <begin position="71"/>
        <end position="137"/>
    </location>
</feature>
<dbReference type="SFLD" id="SFLDS00003">
    <property type="entry name" value="Haloacid_Dehalogenase"/>
    <property type="match status" value="1"/>
</dbReference>
<evidence type="ECO:0000256" key="3">
    <source>
        <dbReference type="ARBA" id="ARBA00012517"/>
    </source>
</evidence>
<dbReference type="FunFam" id="3.30.70.100:FF:000005">
    <property type="entry name" value="Copper-exporting P-type ATPase A"/>
    <property type="match status" value="2"/>
</dbReference>
<dbReference type="STRING" id="745820.SAMN04488053_101429"/>
<dbReference type="SFLD" id="SFLDF00027">
    <property type="entry name" value="p-type_atpase"/>
    <property type="match status" value="1"/>
</dbReference>
<dbReference type="GO" id="GO:0055070">
    <property type="term" value="P:copper ion homeostasis"/>
    <property type="evidence" value="ECO:0007669"/>
    <property type="project" value="TreeGrafter"/>
</dbReference>
<comment type="catalytic activity">
    <reaction evidence="22">
        <text>Cu(+)(in) + ATP + H2O = Cu(+)(out) + ADP + phosphate + H(+)</text>
        <dbReference type="Rhea" id="RHEA:25792"/>
        <dbReference type="ChEBI" id="CHEBI:15377"/>
        <dbReference type="ChEBI" id="CHEBI:15378"/>
        <dbReference type="ChEBI" id="CHEBI:30616"/>
        <dbReference type="ChEBI" id="CHEBI:43474"/>
        <dbReference type="ChEBI" id="CHEBI:49552"/>
        <dbReference type="ChEBI" id="CHEBI:456216"/>
        <dbReference type="EC" id="7.2.2.8"/>
    </reaction>
</comment>
<dbReference type="PRINTS" id="PR00119">
    <property type="entry name" value="CATATPASE"/>
</dbReference>
<dbReference type="InterPro" id="IPR023299">
    <property type="entry name" value="ATPase_P-typ_cyto_dom_N"/>
</dbReference>
<keyword evidence="6 24" id="KW-1003">Cell membrane</keyword>
<keyword evidence="19 24" id="KW-0472">Membrane</keyword>
<evidence type="ECO:0000256" key="11">
    <source>
        <dbReference type="ARBA" id="ARBA00022741"/>
    </source>
</evidence>
<dbReference type="GO" id="GO:0016887">
    <property type="term" value="F:ATP hydrolysis activity"/>
    <property type="evidence" value="ECO:0007669"/>
    <property type="project" value="InterPro"/>
</dbReference>
<evidence type="ECO:0000256" key="20">
    <source>
        <dbReference type="ARBA" id="ARBA00029719"/>
    </source>
</evidence>
<dbReference type="PANTHER" id="PTHR43520">
    <property type="entry name" value="ATP7, ISOFORM B"/>
    <property type="match status" value="1"/>
</dbReference>
<keyword evidence="7" id="KW-0597">Phosphoprotein</keyword>
<dbReference type="GO" id="GO:0043682">
    <property type="term" value="F:P-type divalent copper transporter activity"/>
    <property type="evidence" value="ECO:0007669"/>
    <property type="project" value="TreeGrafter"/>
</dbReference>
<dbReference type="PROSITE" id="PS00154">
    <property type="entry name" value="ATPASE_E1_E2"/>
    <property type="match status" value="1"/>
</dbReference>
<dbReference type="GO" id="GO:0005524">
    <property type="term" value="F:ATP binding"/>
    <property type="evidence" value="ECO:0007669"/>
    <property type="project" value="UniProtKB-UniRule"/>
</dbReference>
<keyword evidence="10" id="KW-0677">Repeat</keyword>
<dbReference type="SUPFAM" id="SSF56784">
    <property type="entry name" value="HAD-like"/>
    <property type="match status" value="1"/>
</dbReference>
<gene>
    <name evidence="26" type="ORF">SAMN04488053_101429</name>
</gene>
<sequence>MSSRTITVPIDGMTCAACSSRIEKVLNKQEGVDAEVNLTTEQAKVTYDDSHSSFEDIKAKIEKTGYRVRNESLQFQIEGMTCAACSSRIEKVLSKTDGVEEANVNLTTEQASVKYTEAFISEEEIFKKVKKLGYEPRVINADARENKKESAYKKQRFLFLFSLIFSVPLFITMIDHFYPDEMLLPHWLMNGYVQWALATPVQFYAGLQFYKGAYKSLRGSSANMDVLVAMGTTAAYVYSIYLVMIGEVNLFFETSAIIITLVLLGKLLEARAKGKTSEAIQKLMGLQAKKALVIRSEEEILIPIEEVVKGDQVIVRPGEKIPVDGIVQSGHSSVDESMLTGESVPVDKEAGKEVVGATINKNGTLTIQATKVGSDTALSQIIKVVEEAQGSKAPIQRMVDVISNYFVPAAFSVAVLSFLGWYFVAGASFETALINFTAVLVIACPCALGLATPTSIMVGTGKGAENGILFKGGQHLERTHKINTIVLDKTGTITKGKPEVTNIKIFGKINEQEFIEIAASMETASEHPLGEAVVHYAKENNYQLFKPDSFQAVPGHGIEGALSGRAVLVGSRKLMKENGVNLSGAESQAETWEADGKTVIFTAVDARIAGIIAVADQIKSSSKEAIHELQKAGYEVAMITGDNERTANAIAREIGIDIVFSEILPEEKAGIVESLQKQKKRVMMVGDGINDAPALATADIGAAIGTGTDVAIEAADITLMKGDLRAILQAVQLSQKTIRNIKQNLFWAFVYNSIGIPIAALGFLAPWVAGAAMAFSSVSVVSNSLRLKKVKLASLKEV</sequence>
<dbReference type="NCBIfam" id="TIGR01525">
    <property type="entry name" value="ATPase-IB_hvy"/>
    <property type="match status" value="1"/>
</dbReference>
<evidence type="ECO:0000259" key="25">
    <source>
        <dbReference type="PROSITE" id="PS50846"/>
    </source>
</evidence>
<dbReference type="SUPFAM" id="SSF81665">
    <property type="entry name" value="Calcium ATPase, transmembrane domain M"/>
    <property type="match status" value="1"/>
</dbReference>
<feature type="transmembrane region" description="Helical" evidence="24">
    <location>
        <begin position="222"/>
        <end position="244"/>
    </location>
</feature>
<dbReference type="Gene3D" id="3.40.50.1000">
    <property type="entry name" value="HAD superfamily/HAD-like"/>
    <property type="match status" value="1"/>
</dbReference>
<evidence type="ECO:0000256" key="14">
    <source>
        <dbReference type="ARBA" id="ARBA00022842"/>
    </source>
</evidence>
<feature type="transmembrane region" description="Helical" evidence="24">
    <location>
        <begin position="157"/>
        <end position="179"/>
    </location>
</feature>
<evidence type="ECO:0000256" key="16">
    <source>
        <dbReference type="ARBA" id="ARBA00022989"/>
    </source>
</evidence>
<reference evidence="27" key="1">
    <citation type="submission" date="2016-10" db="EMBL/GenBank/DDBJ databases">
        <authorList>
            <person name="Varghese N."/>
            <person name="Submissions S."/>
        </authorList>
    </citation>
    <scope>NUCLEOTIDE SEQUENCE [LARGE SCALE GENOMIC DNA]</scope>
    <source>
        <strain evidence="27">CGMCC 1.10369</strain>
    </source>
</reference>
<dbReference type="CDD" id="cd02094">
    <property type="entry name" value="P-type_ATPase_Cu-like"/>
    <property type="match status" value="1"/>
</dbReference>
<dbReference type="GO" id="GO:0005507">
    <property type="term" value="F:copper ion binding"/>
    <property type="evidence" value="ECO:0007669"/>
    <property type="project" value="InterPro"/>
</dbReference>
<dbReference type="InterPro" id="IPR044492">
    <property type="entry name" value="P_typ_ATPase_HD_dom"/>
</dbReference>
<dbReference type="NCBIfam" id="TIGR00003">
    <property type="entry name" value="copper ion binding protein"/>
    <property type="match status" value="2"/>
</dbReference>
<dbReference type="PRINTS" id="PR00942">
    <property type="entry name" value="CUATPASEI"/>
</dbReference>
<evidence type="ECO:0000256" key="15">
    <source>
        <dbReference type="ARBA" id="ARBA00022967"/>
    </source>
</evidence>
<comment type="subcellular location">
    <subcellularLocation>
        <location evidence="1">Cell membrane</location>
        <topology evidence="1">Multi-pass membrane protein</topology>
    </subcellularLocation>
</comment>
<keyword evidence="27" id="KW-1185">Reference proteome</keyword>
<evidence type="ECO:0000256" key="9">
    <source>
        <dbReference type="ARBA" id="ARBA00022723"/>
    </source>
</evidence>
<evidence type="ECO:0000256" key="5">
    <source>
        <dbReference type="ARBA" id="ARBA00022448"/>
    </source>
</evidence>
<accession>A0A1H0ADL0</accession>
<keyword evidence="17" id="KW-0186">Copper</keyword>
<dbReference type="SFLD" id="SFLDG00002">
    <property type="entry name" value="C1.7:_P-type_atpase_like"/>
    <property type="match status" value="1"/>
</dbReference>
<keyword evidence="8 24" id="KW-0812">Transmembrane</keyword>
<dbReference type="InterPro" id="IPR006122">
    <property type="entry name" value="HMA_Cu_ion-bd"/>
</dbReference>
<evidence type="ECO:0000256" key="22">
    <source>
        <dbReference type="ARBA" id="ARBA00049289"/>
    </source>
</evidence>
<evidence type="ECO:0000256" key="12">
    <source>
        <dbReference type="ARBA" id="ARBA00022796"/>
    </source>
</evidence>
<dbReference type="GO" id="GO:0005886">
    <property type="term" value="C:plasma membrane"/>
    <property type="evidence" value="ECO:0007669"/>
    <property type="project" value="UniProtKB-SubCell"/>
</dbReference>
<dbReference type="Pfam" id="PF00122">
    <property type="entry name" value="E1-E2_ATPase"/>
    <property type="match status" value="1"/>
</dbReference>
<dbReference type="Proteomes" id="UP000198778">
    <property type="component" value="Unassembled WGS sequence"/>
</dbReference>
<evidence type="ECO:0000256" key="13">
    <source>
        <dbReference type="ARBA" id="ARBA00022840"/>
    </source>
</evidence>
<evidence type="ECO:0000313" key="27">
    <source>
        <dbReference type="Proteomes" id="UP000198778"/>
    </source>
</evidence>
<dbReference type="Gene3D" id="3.40.1110.10">
    <property type="entry name" value="Calcium-transporting ATPase, cytoplasmic domain N"/>
    <property type="match status" value="1"/>
</dbReference>
<dbReference type="PANTHER" id="PTHR43520:SF8">
    <property type="entry name" value="P-TYPE CU(+) TRANSPORTER"/>
    <property type="match status" value="1"/>
</dbReference>
<feature type="domain" description="HMA" evidence="25">
    <location>
        <begin position="4"/>
        <end position="69"/>
    </location>
</feature>
<dbReference type="FunFam" id="2.70.150.10:FF:000002">
    <property type="entry name" value="Copper-transporting ATPase 1, putative"/>
    <property type="match status" value="1"/>
</dbReference>
<keyword evidence="15" id="KW-1278">Translocase</keyword>
<evidence type="ECO:0000256" key="10">
    <source>
        <dbReference type="ARBA" id="ARBA00022737"/>
    </source>
</evidence>
<dbReference type="EMBL" id="FNIL01000001">
    <property type="protein sequence ID" value="SDN31073.1"/>
    <property type="molecule type" value="Genomic_DNA"/>
</dbReference>
<dbReference type="InterPro" id="IPR001757">
    <property type="entry name" value="P_typ_ATPase"/>
</dbReference>
<dbReference type="FunFam" id="3.40.50.1000:FF:000144">
    <property type="entry name" value="copper-transporting ATPase 1 isoform X2"/>
    <property type="match status" value="1"/>
</dbReference>
<keyword evidence="16 24" id="KW-1133">Transmembrane helix</keyword>
<dbReference type="GO" id="GO:0140581">
    <property type="term" value="F:P-type monovalent copper transporter activity"/>
    <property type="evidence" value="ECO:0007669"/>
    <property type="project" value="UniProtKB-EC"/>
</dbReference>
<dbReference type="AlphaFoldDB" id="A0A1H0ADL0"/>
<feature type="transmembrane region" description="Helical" evidence="24">
    <location>
        <begin position="191"/>
        <end position="210"/>
    </location>
</feature>
<feature type="transmembrane region" description="Helical" evidence="24">
    <location>
        <begin position="405"/>
        <end position="425"/>
    </location>
</feature>
<dbReference type="InterPro" id="IPR059000">
    <property type="entry name" value="ATPase_P-type_domA"/>
</dbReference>
<dbReference type="RefSeq" id="WP_090840121.1">
    <property type="nucleotide sequence ID" value="NZ_FNIL01000001.1"/>
</dbReference>
<evidence type="ECO:0000256" key="21">
    <source>
        <dbReference type="ARBA" id="ARBA00033239"/>
    </source>
</evidence>